<reference evidence="1" key="1">
    <citation type="submission" date="2019-04" db="EMBL/GenBank/DDBJ databases">
        <title>Sequencing of skin fungus with MAO and IRED activity.</title>
        <authorList>
            <person name="Marsaioli A.J."/>
            <person name="Bonatto J.M.C."/>
            <person name="Reis Junior O."/>
        </authorList>
    </citation>
    <scope>NUCLEOTIDE SEQUENCE</scope>
    <source>
        <strain evidence="1">28M1</strain>
    </source>
</reference>
<dbReference type="Proteomes" id="UP000758155">
    <property type="component" value="Unassembled WGS sequence"/>
</dbReference>
<accession>A0A9P4X1F0</accession>
<keyword evidence="2" id="KW-1185">Reference proteome</keyword>
<evidence type="ECO:0000313" key="2">
    <source>
        <dbReference type="Proteomes" id="UP000758155"/>
    </source>
</evidence>
<proteinExistence type="predicted"/>
<dbReference type="AlphaFoldDB" id="A0A9P4X1F0"/>
<name>A0A9P4X1F0_9PLEO</name>
<evidence type="ECO:0000313" key="1">
    <source>
        <dbReference type="EMBL" id="KAF3047457.1"/>
    </source>
</evidence>
<gene>
    <name evidence="1" type="ORF">E8E12_007554</name>
</gene>
<protein>
    <submittedName>
        <fullName evidence="1">Uncharacterized protein</fullName>
    </submittedName>
</protein>
<organism evidence="1 2">
    <name type="scientific">Didymella heteroderae</name>
    <dbReference type="NCBI Taxonomy" id="1769908"/>
    <lineage>
        <taxon>Eukaryota</taxon>
        <taxon>Fungi</taxon>
        <taxon>Dikarya</taxon>
        <taxon>Ascomycota</taxon>
        <taxon>Pezizomycotina</taxon>
        <taxon>Dothideomycetes</taxon>
        <taxon>Pleosporomycetidae</taxon>
        <taxon>Pleosporales</taxon>
        <taxon>Pleosporineae</taxon>
        <taxon>Didymellaceae</taxon>
        <taxon>Didymella</taxon>
    </lineage>
</organism>
<dbReference type="EMBL" id="SWKV01000002">
    <property type="protein sequence ID" value="KAF3047457.1"/>
    <property type="molecule type" value="Genomic_DNA"/>
</dbReference>
<sequence>MDSILGPAADYDAARYLIRSVTFQELFRFHAAGILARKLMRHRIDDYVYLWVLEQIVNDLVALNGPLGRKEENEATQRFGDSRRTAGKRGQITALFLDKVTMAAAVGNKLMRLEHVPDVNDLFQTNVYFPDALQATIAAGHKDMVTAILDNIVPKMNKFSQTKMSIVAAKLFQVLLVSTRLHHHEITDSIIEVLACNQALSRAIPHINAG</sequence>
<comment type="caution">
    <text evidence="1">The sequence shown here is derived from an EMBL/GenBank/DDBJ whole genome shotgun (WGS) entry which is preliminary data.</text>
</comment>